<dbReference type="Proteomes" id="UP000366872">
    <property type="component" value="Unassembled WGS sequence"/>
</dbReference>
<dbReference type="GO" id="GO:0006633">
    <property type="term" value="P:fatty acid biosynthetic process"/>
    <property type="evidence" value="ECO:0007669"/>
    <property type="project" value="TreeGrafter"/>
</dbReference>
<dbReference type="InterPro" id="IPR000794">
    <property type="entry name" value="Beta-ketoacyl_synthase"/>
</dbReference>
<dbReference type="InterPro" id="IPR020841">
    <property type="entry name" value="PKS_Beta-ketoAc_synthase_dom"/>
</dbReference>
<feature type="domain" description="Ketosynthase family 3 (KS3)" evidence="4">
    <location>
        <begin position="1"/>
        <end position="386"/>
    </location>
</feature>
<gene>
    <name evidence="5" type="primary">fabF_3</name>
    <name evidence="5" type="ORF">PDESU_00604</name>
</gene>
<accession>A0A6C2TWJ6</accession>
<name>A0A6C2TWJ6_PONDE</name>
<dbReference type="PANTHER" id="PTHR11712:SF336">
    <property type="entry name" value="3-OXOACYL-[ACYL-CARRIER-PROTEIN] SYNTHASE, MITOCHONDRIAL"/>
    <property type="match status" value="1"/>
</dbReference>
<evidence type="ECO:0000256" key="1">
    <source>
        <dbReference type="ARBA" id="ARBA00008467"/>
    </source>
</evidence>
<dbReference type="EMBL" id="CAAHFG010000001">
    <property type="protein sequence ID" value="VGO12055.1"/>
    <property type="molecule type" value="Genomic_DNA"/>
</dbReference>
<protein>
    <submittedName>
        <fullName evidence="5">3-oxoacyl-[acyl-carrier-protein] synthase 2</fullName>
    </submittedName>
</protein>
<evidence type="ECO:0000256" key="2">
    <source>
        <dbReference type="ARBA" id="ARBA00022679"/>
    </source>
</evidence>
<evidence type="ECO:0000256" key="3">
    <source>
        <dbReference type="RuleBase" id="RU003694"/>
    </source>
</evidence>
<dbReference type="SUPFAM" id="SSF53901">
    <property type="entry name" value="Thiolase-like"/>
    <property type="match status" value="2"/>
</dbReference>
<dbReference type="InterPro" id="IPR016039">
    <property type="entry name" value="Thiolase-like"/>
</dbReference>
<dbReference type="Pfam" id="PF00109">
    <property type="entry name" value="ketoacyl-synt"/>
    <property type="match status" value="1"/>
</dbReference>
<evidence type="ECO:0000313" key="5">
    <source>
        <dbReference type="EMBL" id="VGO12055.1"/>
    </source>
</evidence>
<proteinExistence type="inferred from homology"/>
<dbReference type="RefSeq" id="WP_136077755.1">
    <property type="nucleotide sequence ID" value="NZ_CAAHFG010000001.1"/>
</dbReference>
<dbReference type="Gene3D" id="3.40.47.10">
    <property type="match status" value="2"/>
</dbReference>
<sequence length="389" mass="39506">MGNILITGMGVVSAAGVGVAESVASMAAGERNVGPVSVFDSPIDLPVFEVKSLPPRTEPGKMRTLDLLEMAVDEAMAQAGLGSLEGLRVGVAMGTTVACQLNDLGFYSTFRAKRSAAMDSVDGFLEGNLAEATARRLGAIGPKLVVANACSSGTDSIGAALSWLKAGLCDIAFAGGSDEMNRIPLCGFNALGVASDKPCMPFDGNRTGLNLGEGAGVLILETAESAARRGAEANLRVCGYGSYADAYHLTAPHPEGEGLVRAIEMALGQAGISKDEIAFVNAHGTSTPDNDKVEGRTLLKLFGAGIKVLSTKGYTGHTLGGAGGIEAVFSAAGLAEGWIPGSAGFETVDEEIGLVPTTGKTEITGNYALSTSLAFGGNNAALVLGRDDS</sequence>
<organism evidence="5 6">
    <name type="scientific">Pontiella desulfatans</name>
    <dbReference type="NCBI Taxonomy" id="2750659"/>
    <lineage>
        <taxon>Bacteria</taxon>
        <taxon>Pseudomonadati</taxon>
        <taxon>Kiritimatiellota</taxon>
        <taxon>Kiritimatiellia</taxon>
        <taxon>Kiritimatiellales</taxon>
        <taxon>Pontiellaceae</taxon>
        <taxon>Pontiella</taxon>
    </lineage>
</organism>
<evidence type="ECO:0000259" key="4">
    <source>
        <dbReference type="PROSITE" id="PS52004"/>
    </source>
</evidence>
<dbReference type="CDD" id="cd00834">
    <property type="entry name" value="KAS_I_II"/>
    <property type="match status" value="1"/>
</dbReference>
<comment type="similarity">
    <text evidence="1 3">Belongs to the thiolase-like superfamily. Beta-ketoacyl-ACP synthases family.</text>
</comment>
<evidence type="ECO:0000313" key="6">
    <source>
        <dbReference type="Proteomes" id="UP000366872"/>
    </source>
</evidence>
<reference evidence="5 6" key="1">
    <citation type="submission" date="2019-04" db="EMBL/GenBank/DDBJ databases">
        <authorList>
            <person name="Van Vliet M D."/>
        </authorList>
    </citation>
    <scope>NUCLEOTIDE SEQUENCE [LARGE SCALE GENOMIC DNA]</scope>
    <source>
        <strain evidence="5 6">F1</strain>
    </source>
</reference>
<dbReference type="SMART" id="SM00825">
    <property type="entry name" value="PKS_KS"/>
    <property type="match status" value="1"/>
</dbReference>
<dbReference type="PROSITE" id="PS52004">
    <property type="entry name" value="KS3_2"/>
    <property type="match status" value="1"/>
</dbReference>
<keyword evidence="2 3" id="KW-0808">Transferase</keyword>
<dbReference type="InterPro" id="IPR014031">
    <property type="entry name" value="Ketoacyl_synth_C"/>
</dbReference>
<dbReference type="Pfam" id="PF02801">
    <property type="entry name" value="Ketoacyl-synt_C"/>
    <property type="match status" value="1"/>
</dbReference>
<dbReference type="GO" id="GO:0004315">
    <property type="term" value="F:3-oxoacyl-[acyl-carrier-protein] synthase activity"/>
    <property type="evidence" value="ECO:0007669"/>
    <property type="project" value="TreeGrafter"/>
</dbReference>
<keyword evidence="6" id="KW-1185">Reference proteome</keyword>
<dbReference type="InterPro" id="IPR014030">
    <property type="entry name" value="Ketoacyl_synth_N"/>
</dbReference>
<dbReference type="PANTHER" id="PTHR11712">
    <property type="entry name" value="POLYKETIDE SYNTHASE-RELATED"/>
    <property type="match status" value="1"/>
</dbReference>
<dbReference type="AlphaFoldDB" id="A0A6C2TWJ6"/>